<dbReference type="PANTHER" id="PTHR13234">
    <property type="entry name" value="GAMMA-INTERFERON INDUCIBLE LYSOSOMAL THIOL REDUCTASE GILT"/>
    <property type="match status" value="1"/>
</dbReference>
<dbReference type="GO" id="GO:0016671">
    <property type="term" value="F:oxidoreductase activity, acting on a sulfur group of donors, disulfide as acceptor"/>
    <property type="evidence" value="ECO:0007669"/>
    <property type="project" value="InterPro"/>
</dbReference>
<reference evidence="6" key="1">
    <citation type="submission" date="2021-09" db="EMBL/GenBank/DDBJ databases">
        <authorList>
            <person name="Martin H S."/>
        </authorList>
    </citation>
    <scope>NUCLEOTIDE SEQUENCE</scope>
</reference>
<dbReference type="SUPFAM" id="SSF52833">
    <property type="entry name" value="Thioredoxin-like"/>
    <property type="match status" value="2"/>
</dbReference>
<accession>A0A8J2RGI4</accession>
<dbReference type="EMBL" id="CAKASE010000080">
    <property type="protein sequence ID" value="CAG9581333.1"/>
    <property type="molecule type" value="Genomic_DNA"/>
</dbReference>
<dbReference type="Proteomes" id="UP000789524">
    <property type="component" value="Unassembled WGS sequence"/>
</dbReference>
<evidence type="ECO:0000313" key="6">
    <source>
        <dbReference type="EMBL" id="CAG9581333.1"/>
    </source>
</evidence>
<sequence>MQGLSLQMSGLAKTWEGLQSRLQMSSIVVVCTLRDAVWTWENNFHRLKRLSGVNEKPPHFLQRIKAPPAIIKVLDLGYKEKVRIDLYYEALCPASIEYDHKRFGPLVQILGDYLDVHTYPYGFAQTKEEKGNISFVCQHGPRECYGNKLHACALDKLEHSKAILFNICLMNRTDVGGSDDKTADECGKNMNVDSKPIKLCAKGKKGSELLKYYGEETKKAKIEYVPYTFINGKQFNYGLDYRDFKENYVSSIKRSNTLMSTLIKDLKNKEKVRIDFFYEVLCPGCIYFDRKRFGPLVQSLGDYLDIHTYPYGFAQTKEEKGNISFVCQHGPPECYGNKLHACALDKLEHSKALLFNICLMNRTNVGGSDDKTADECGKNMNVDSKPIKLCAKGSRGSELLKYYGEETKKAEIDYVPYTFINGKEFDLDNDLKKSVCNAFKKPPPPCQDD</sequence>
<comment type="similarity">
    <text evidence="2">Belongs to the GILT family.</text>
</comment>
<comment type="caution">
    <text evidence="6">The sequence shown here is derived from an EMBL/GenBank/DDBJ whole genome shotgun (WGS) entry which is preliminary data.</text>
</comment>
<gene>
    <name evidence="6" type="ORF">DCHRY22_LOCUS13962</name>
</gene>
<evidence type="ECO:0000256" key="2">
    <source>
        <dbReference type="ARBA" id="ARBA00005679"/>
    </source>
</evidence>
<evidence type="ECO:0000256" key="3">
    <source>
        <dbReference type="ARBA" id="ARBA00022525"/>
    </source>
</evidence>
<evidence type="ECO:0000256" key="1">
    <source>
        <dbReference type="ARBA" id="ARBA00004613"/>
    </source>
</evidence>
<proteinExistence type="inferred from homology"/>
<dbReference type="OrthoDB" id="958254at2759"/>
<dbReference type="AlphaFoldDB" id="A0A8J2RGI4"/>
<keyword evidence="5" id="KW-0325">Glycoprotein</keyword>
<keyword evidence="7" id="KW-1185">Reference proteome</keyword>
<dbReference type="Pfam" id="PF03227">
    <property type="entry name" value="GILT"/>
    <property type="match status" value="2"/>
</dbReference>
<organism evidence="6 7">
    <name type="scientific">Danaus chrysippus</name>
    <name type="common">African queen</name>
    <dbReference type="NCBI Taxonomy" id="151541"/>
    <lineage>
        <taxon>Eukaryota</taxon>
        <taxon>Metazoa</taxon>
        <taxon>Ecdysozoa</taxon>
        <taxon>Arthropoda</taxon>
        <taxon>Hexapoda</taxon>
        <taxon>Insecta</taxon>
        <taxon>Pterygota</taxon>
        <taxon>Neoptera</taxon>
        <taxon>Endopterygota</taxon>
        <taxon>Lepidoptera</taxon>
        <taxon>Glossata</taxon>
        <taxon>Ditrysia</taxon>
        <taxon>Papilionoidea</taxon>
        <taxon>Nymphalidae</taxon>
        <taxon>Danainae</taxon>
        <taxon>Danaini</taxon>
        <taxon>Danaina</taxon>
        <taxon>Danaus</taxon>
        <taxon>Anosia</taxon>
    </lineage>
</organism>
<protein>
    <submittedName>
        <fullName evidence="6">(African queen) hypothetical protein</fullName>
    </submittedName>
</protein>
<dbReference type="InterPro" id="IPR004911">
    <property type="entry name" value="Interferon-induced_GILT"/>
</dbReference>
<name>A0A8J2RGI4_9NEOP</name>
<dbReference type="PANTHER" id="PTHR13234:SF8">
    <property type="entry name" value="GAMMA-INTERFERON-INDUCIBLE LYSOSOMAL THIOL REDUCTASE"/>
    <property type="match status" value="1"/>
</dbReference>
<dbReference type="GO" id="GO:0005576">
    <property type="term" value="C:extracellular region"/>
    <property type="evidence" value="ECO:0007669"/>
    <property type="project" value="UniProtKB-SubCell"/>
</dbReference>
<comment type="subcellular location">
    <subcellularLocation>
        <location evidence="1">Secreted</location>
    </subcellularLocation>
</comment>
<dbReference type="Gene3D" id="3.40.30.10">
    <property type="entry name" value="Glutaredoxin"/>
    <property type="match status" value="2"/>
</dbReference>
<keyword evidence="3" id="KW-0964">Secreted</keyword>
<evidence type="ECO:0000256" key="4">
    <source>
        <dbReference type="ARBA" id="ARBA00022729"/>
    </source>
</evidence>
<keyword evidence="4" id="KW-0732">Signal</keyword>
<dbReference type="InterPro" id="IPR036249">
    <property type="entry name" value="Thioredoxin-like_sf"/>
</dbReference>
<evidence type="ECO:0000256" key="5">
    <source>
        <dbReference type="ARBA" id="ARBA00023180"/>
    </source>
</evidence>
<evidence type="ECO:0000313" key="7">
    <source>
        <dbReference type="Proteomes" id="UP000789524"/>
    </source>
</evidence>